<reference evidence="2 3" key="1">
    <citation type="journal article" date="2020" name="ISME J.">
        <title>Comparative genomics reveals insights into cyanobacterial evolution and habitat adaptation.</title>
        <authorList>
            <person name="Chen M.Y."/>
            <person name="Teng W.K."/>
            <person name="Zhao L."/>
            <person name="Hu C.X."/>
            <person name="Zhou Y.K."/>
            <person name="Han B.P."/>
            <person name="Song L.R."/>
            <person name="Shu W.S."/>
        </authorList>
    </citation>
    <scope>NUCLEOTIDE SEQUENCE [LARGE SCALE GENOMIC DNA]</scope>
    <source>
        <strain evidence="2 3">FACHB-119</strain>
    </source>
</reference>
<dbReference type="EMBL" id="JACJSG010000017">
    <property type="protein sequence ID" value="MBD2501769.1"/>
    <property type="molecule type" value="Genomic_DNA"/>
</dbReference>
<protein>
    <submittedName>
        <fullName evidence="2">Uncharacterized protein</fullName>
    </submittedName>
</protein>
<organism evidence="2 3">
    <name type="scientific">Anabaena azotica FACHB-119</name>
    <dbReference type="NCBI Taxonomy" id="947527"/>
    <lineage>
        <taxon>Bacteria</taxon>
        <taxon>Bacillati</taxon>
        <taxon>Cyanobacteriota</taxon>
        <taxon>Cyanophyceae</taxon>
        <taxon>Nostocales</taxon>
        <taxon>Nostocaceae</taxon>
        <taxon>Anabaena</taxon>
        <taxon>Anabaena azotica</taxon>
    </lineage>
</organism>
<feature type="region of interest" description="Disordered" evidence="1">
    <location>
        <begin position="28"/>
        <end position="50"/>
    </location>
</feature>
<gene>
    <name evidence="2" type="ORF">H6G83_14345</name>
</gene>
<name>A0ABR8D4Z3_9NOST</name>
<feature type="compositionally biased region" description="Pro residues" evidence="1">
    <location>
        <begin position="31"/>
        <end position="50"/>
    </location>
</feature>
<evidence type="ECO:0000313" key="3">
    <source>
        <dbReference type="Proteomes" id="UP000661112"/>
    </source>
</evidence>
<accession>A0ABR8D4Z3</accession>
<comment type="caution">
    <text evidence="2">The sequence shown here is derived from an EMBL/GenBank/DDBJ whole genome shotgun (WGS) entry which is preliminary data.</text>
</comment>
<evidence type="ECO:0000256" key="1">
    <source>
        <dbReference type="SAM" id="MobiDB-lite"/>
    </source>
</evidence>
<evidence type="ECO:0000313" key="2">
    <source>
        <dbReference type="EMBL" id="MBD2501769.1"/>
    </source>
</evidence>
<keyword evidence="3" id="KW-1185">Reference proteome</keyword>
<proteinExistence type="predicted"/>
<dbReference type="RefSeq" id="WP_206758990.1">
    <property type="nucleotide sequence ID" value="NZ_JACJSG010000017.1"/>
</dbReference>
<dbReference type="Proteomes" id="UP000661112">
    <property type="component" value="Unassembled WGS sequence"/>
</dbReference>
<sequence length="50" mass="5384">MNLYSIRLQSATDVALASYRVEDKVVKIASPSPPTPPTPSSLPTPQSPKF</sequence>